<reference evidence="3" key="1">
    <citation type="submission" date="2020-05" db="EMBL/GenBank/DDBJ databases">
        <title>Frigoriglobus tundricola gen. nov., sp. nov., a psychrotolerant cellulolytic planctomycete of the family Gemmataceae with two divergent copies of 16S rRNA gene.</title>
        <authorList>
            <person name="Kulichevskaya I.S."/>
            <person name="Ivanova A.A."/>
            <person name="Naumoff D.G."/>
            <person name="Beletsky A.V."/>
            <person name="Rijpstra W.I.C."/>
            <person name="Sinninghe Damste J.S."/>
            <person name="Mardanov A.V."/>
            <person name="Ravin N.V."/>
            <person name="Dedysh S.N."/>
        </authorList>
    </citation>
    <scope>NUCLEOTIDE SEQUENCE [LARGE SCALE GENOMIC DNA]</scope>
    <source>
        <strain evidence="3">PL17</strain>
    </source>
</reference>
<keyword evidence="3" id="KW-1185">Reference proteome</keyword>
<sequence length="58" mass="6559">MTEKEKRPRRVTPGPRAHSRNYIGERVVLRVQSAERAHFARAEPVAHGGATGTRPRTR</sequence>
<dbReference type="Proteomes" id="UP000503447">
    <property type="component" value="Chromosome"/>
</dbReference>
<organism evidence="2 3">
    <name type="scientific">Frigoriglobus tundricola</name>
    <dbReference type="NCBI Taxonomy" id="2774151"/>
    <lineage>
        <taxon>Bacteria</taxon>
        <taxon>Pseudomonadati</taxon>
        <taxon>Planctomycetota</taxon>
        <taxon>Planctomycetia</taxon>
        <taxon>Gemmatales</taxon>
        <taxon>Gemmataceae</taxon>
        <taxon>Frigoriglobus</taxon>
    </lineage>
</organism>
<gene>
    <name evidence="2" type="ORF">FTUN_2833</name>
</gene>
<feature type="region of interest" description="Disordered" evidence="1">
    <location>
        <begin position="37"/>
        <end position="58"/>
    </location>
</feature>
<proteinExistence type="predicted"/>
<evidence type="ECO:0000256" key="1">
    <source>
        <dbReference type="SAM" id="MobiDB-lite"/>
    </source>
</evidence>
<dbReference type="KEGG" id="ftj:FTUN_2833"/>
<accession>A0A6M5YPW5</accession>
<protein>
    <submittedName>
        <fullName evidence="2">Uncharacterized protein</fullName>
    </submittedName>
</protein>
<dbReference type="AlphaFoldDB" id="A0A6M5YPW5"/>
<evidence type="ECO:0000313" key="3">
    <source>
        <dbReference type="Proteomes" id="UP000503447"/>
    </source>
</evidence>
<feature type="region of interest" description="Disordered" evidence="1">
    <location>
        <begin position="1"/>
        <end position="22"/>
    </location>
</feature>
<name>A0A6M5YPW5_9BACT</name>
<evidence type="ECO:0000313" key="2">
    <source>
        <dbReference type="EMBL" id="QJW95291.1"/>
    </source>
</evidence>
<dbReference type="EMBL" id="CP053452">
    <property type="protein sequence ID" value="QJW95291.1"/>
    <property type="molecule type" value="Genomic_DNA"/>
</dbReference>